<reference evidence="2 3" key="1">
    <citation type="submission" date="2020-03" db="EMBL/GenBank/DDBJ databases">
        <title>Roseomonas selenitidurans sp. nov. isolated from urban soil.</title>
        <authorList>
            <person name="Liu H."/>
        </authorList>
    </citation>
    <scope>NUCLEOTIDE SEQUENCE [LARGE SCALE GENOMIC DNA]</scope>
    <source>
        <strain evidence="2 3">BU-1</strain>
    </source>
</reference>
<protein>
    <submittedName>
        <fullName evidence="2">Hydantoinase B/oxoprolinase family protein</fullName>
    </submittedName>
</protein>
<name>A0ABX1EBF9_9PROT</name>
<sequence>MNQAMTRIDPVRQEVIRNALVTAAEEMSLTIWRTARSTVVREILDYSTAVFDANGHNVAQSARIPVHLNSMSDCLRHILDHAIPLADWQDGDVIVTNDPYSGGQHLHDIQTFRAVFLDGERIGIVGTLCHHVDIGGGAAGSYLATAVEVFQEGIRIPPLFLARGGVLNDGVFEMLLHNVRQPDETRGDLKAQIAALGIGEAAVARIARKYGAGNLAAAMAQIQDSSERMVRAALAALPDGESRFEELVDDDGQSDEPIRLAVTVIKQGEGITLDFSGSSPQVRGPVNNTRAMTASAAYYALLAALGGDIPANSGCYRAVTLRLPPGSVVDARFPAPVASRMVVNHRIAIAVFGALARLMPDRIPAAYYAISYVYALSTFRPDGRRQVYFDIEVGGWGGHARGDGASALSCGLHNNTNAPIEMVEARYPVTFLRYALLPDSGGAGTHRGGLGLVREWRLEAAEGTLSTSFERFRIPPHGLEGGRPGSLSRTTLRRADGSTEALRSKVSGLPLRQGDVVTIETSGGGGHGDPAARDPAALRRDLELGFVTAAAAARDYGTPPKENEA</sequence>
<comment type="caution">
    <text evidence="2">The sequence shown here is derived from an EMBL/GenBank/DDBJ whole genome shotgun (WGS) entry which is preliminary data.</text>
</comment>
<dbReference type="Pfam" id="PF02538">
    <property type="entry name" value="Hydantoinase_B"/>
    <property type="match status" value="1"/>
</dbReference>
<evidence type="ECO:0000313" key="2">
    <source>
        <dbReference type="EMBL" id="NKC34138.1"/>
    </source>
</evidence>
<keyword evidence="3" id="KW-1185">Reference proteome</keyword>
<evidence type="ECO:0000259" key="1">
    <source>
        <dbReference type="Pfam" id="PF02538"/>
    </source>
</evidence>
<gene>
    <name evidence="2" type="ORF">HEQ75_24995</name>
</gene>
<dbReference type="PANTHER" id="PTHR11365">
    <property type="entry name" value="5-OXOPROLINASE RELATED"/>
    <property type="match status" value="1"/>
</dbReference>
<dbReference type="InterPro" id="IPR045079">
    <property type="entry name" value="Oxoprolinase-like"/>
</dbReference>
<feature type="domain" description="Hydantoinase B/oxoprolinase" evidence="1">
    <location>
        <begin position="9"/>
        <end position="530"/>
    </location>
</feature>
<proteinExistence type="predicted"/>
<accession>A0ABX1EBF9</accession>
<dbReference type="InterPro" id="IPR003692">
    <property type="entry name" value="Hydantoinase_B"/>
</dbReference>
<organism evidence="2 3">
    <name type="scientific">Falsiroseomonas selenitidurans</name>
    <dbReference type="NCBI Taxonomy" id="2716335"/>
    <lineage>
        <taxon>Bacteria</taxon>
        <taxon>Pseudomonadati</taxon>
        <taxon>Pseudomonadota</taxon>
        <taxon>Alphaproteobacteria</taxon>
        <taxon>Acetobacterales</taxon>
        <taxon>Roseomonadaceae</taxon>
        <taxon>Falsiroseomonas</taxon>
    </lineage>
</organism>
<dbReference type="EMBL" id="JAAVNE010000067">
    <property type="protein sequence ID" value="NKC34138.1"/>
    <property type="molecule type" value="Genomic_DNA"/>
</dbReference>
<dbReference type="RefSeq" id="WP_168034856.1">
    <property type="nucleotide sequence ID" value="NZ_JAAVNE010000067.1"/>
</dbReference>
<evidence type="ECO:0000313" key="3">
    <source>
        <dbReference type="Proteomes" id="UP000787635"/>
    </source>
</evidence>
<dbReference type="PANTHER" id="PTHR11365:SF23">
    <property type="entry name" value="HYPOTHETICAL 5-OXOPROLINASE (EUROFUNG)-RELATED"/>
    <property type="match status" value="1"/>
</dbReference>
<dbReference type="Proteomes" id="UP000787635">
    <property type="component" value="Unassembled WGS sequence"/>
</dbReference>